<proteinExistence type="predicted"/>
<dbReference type="InterPro" id="IPR013106">
    <property type="entry name" value="Ig_V-set"/>
</dbReference>
<dbReference type="InterPro" id="IPR013098">
    <property type="entry name" value="Ig_I-set"/>
</dbReference>
<feature type="domain" description="Ig-like" evidence="2">
    <location>
        <begin position="148"/>
        <end position="233"/>
    </location>
</feature>
<dbReference type="AlphaFoldDB" id="A0A553MUQ9"/>
<dbReference type="InterPro" id="IPR042836">
    <property type="entry name" value="SIG15"/>
</dbReference>
<gene>
    <name evidence="3" type="ORF">DNTS_020348</name>
</gene>
<dbReference type="PROSITE" id="PS50835">
    <property type="entry name" value="IG_LIKE"/>
    <property type="match status" value="2"/>
</dbReference>
<dbReference type="SUPFAM" id="SSF48726">
    <property type="entry name" value="Immunoglobulin"/>
    <property type="match status" value="2"/>
</dbReference>
<evidence type="ECO:0000313" key="4">
    <source>
        <dbReference type="Proteomes" id="UP000316079"/>
    </source>
</evidence>
<dbReference type="PANTHER" id="PTHR46942:SF1">
    <property type="entry name" value="SIALIC ACID-BINDING IG-LIKE LECTIN 15"/>
    <property type="match status" value="1"/>
</dbReference>
<dbReference type="Proteomes" id="UP000316079">
    <property type="component" value="Unassembled WGS sequence"/>
</dbReference>
<dbReference type="GO" id="GO:0045124">
    <property type="term" value="P:regulation of bone resorption"/>
    <property type="evidence" value="ECO:0007669"/>
    <property type="project" value="TreeGrafter"/>
</dbReference>
<name>A0A553MUQ9_9TELE</name>
<dbReference type="SMART" id="SM00406">
    <property type="entry name" value="IGv"/>
    <property type="match status" value="1"/>
</dbReference>
<dbReference type="GO" id="GO:0005886">
    <property type="term" value="C:plasma membrane"/>
    <property type="evidence" value="ECO:0007669"/>
    <property type="project" value="TreeGrafter"/>
</dbReference>
<dbReference type="OrthoDB" id="6152887at2759"/>
<keyword evidence="4" id="KW-1185">Reference proteome</keyword>
<dbReference type="InterPro" id="IPR007110">
    <property type="entry name" value="Ig-like_dom"/>
</dbReference>
<dbReference type="STRING" id="623744.A0A553MUQ9"/>
<protein>
    <recommendedName>
        <fullName evidence="2">Ig-like domain-containing protein</fullName>
    </recommendedName>
</protein>
<dbReference type="InterPro" id="IPR003599">
    <property type="entry name" value="Ig_sub"/>
</dbReference>
<dbReference type="Pfam" id="PF07686">
    <property type="entry name" value="V-set"/>
    <property type="match status" value="1"/>
</dbReference>
<dbReference type="InterPro" id="IPR036179">
    <property type="entry name" value="Ig-like_dom_sf"/>
</dbReference>
<dbReference type="Gene3D" id="2.60.40.10">
    <property type="entry name" value="Immunoglobulins"/>
    <property type="match status" value="2"/>
</dbReference>
<accession>A0A553MUQ9</accession>
<keyword evidence="1" id="KW-1133">Transmembrane helix</keyword>
<dbReference type="Pfam" id="PF07679">
    <property type="entry name" value="I-set"/>
    <property type="match status" value="1"/>
</dbReference>
<dbReference type="SMART" id="SM00409">
    <property type="entry name" value="IG"/>
    <property type="match status" value="1"/>
</dbReference>
<sequence length="287" mass="31268">MPSTCCTPPTFTSFISTAKDEEGWQMKAPSEVRAIEGYPAVLPCSFTHPHHTHPASMHVSWTLGHGRAATLLFRCSSLNNSHQCQSKSSQDPRYRLEGNHRNHDISLRINSVTLGDSGRYYCHVELPGHGHTSFENTLGTRLRVEAPPQILSLSAKGNEELGFKAVCHVQGSPLPDLQWISSNGVLDGDTAFTLSEDSTGQYRTSSQLLEVQPGGHYICTASNSMGKDQATLYLLHPSPETPSTNTSNSIILLLLAVALGTKLILALGLGAWAIKRIFNVRANNTEH</sequence>
<organism evidence="3 4">
    <name type="scientific">Danionella cerebrum</name>
    <dbReference type="NCBI Taxonomy" id="2873325"/>
    <lineage>
        <taxon>Eukaryota</taxon>
        <taxon>Metazoa</taxon>
        <taxon>Chordata</taxon>
        <taxon>Craniata</taxon>
        <taxon>Vertebrata</taxon>
        <taxon>Euteleostomi</taxon>
        <taxon>Actinopterygii</taxon>
        <taxon>Neopterygii</taxon>
        <taxon>Teleostei</taxon>
        <taxon>Ostariophysi</taxon>
        <taxon>Cypriniformes</taxon>
        <taxon>Danionidae</taxon>
        <taxon>Danioninae</taxon>
        <taxon>Danionella</taxon>
    </lineage>
</organism>
<feature type="transmembrane region" description="Helical" evidence="1">
    <location>
        <begin position="250"/>
        <end position="274"/>
    </location>
</feature>
<dbReference type="GO" id="GO:2001204">
    <property type="term" value="P:regulation of osteoclast development"/>
    <property type="evidence" value="ECO:0007669"/>
    <property type="project" value="TreeGrafter"/>
</dbReference>
<keyword evidence="1" id="KW-0812">Transmembrane</keyword>
<feature type="domain" description="Ig-like" evidence="2">
    <location>
        <begin position="9"/>
        <end position="139"/>
    </location>
</feature>
<dbReference type="GO" id="GO:0032956">
    <property type="term" value="P:regulation of actin cytoskeleton organization"/>
    <property type="evidence" value="ECO:0007669"/>
    <property type="project" value="TreeGrafter"/>
</dbReference>
<comment type="caution">
    <text evidence="3">The sequence shown here is derived from an EMBL/GenBank/DDBJ whole genome shotgun (WGS) entry which is preliminary data.</text>
</comment>
<evidence type="ECO:0000259" key="2">
    <source>
        <dbReference type="PROSITE" id="PS50835"/>
    </source>
</evidence>
<dbReference type="PANTHER" id="PTHR46942">
    <property type="entry name" value="SIALIC ACID-BINDING IG-LIKE LECTIN 15"/>
    <property type="match status" value="1"/>
</dbReference>
<evidence type="ECO:0000256" key="1">
    <source>
        <dbReference type="SAM" id="Phobius"/>
    </source>
</evidence>
<dbReference type="InterPro" id="IPR013783">
    <property type="entry name" value="Ig-like_fold"/>
</dbReference>
<reference evidence="3 4" key="1">
    <citation type="journal article" date="2019" name="Sci. Data">
        <title>Hybrid genome assembly and annotation of Danionella translucida.</title>
        <authorList>
            <person name="Kadobianskyi M."/>
            <person name="Schulze L."/>
            <person name="Schuelke M."/>
            <person name="Judkewitz B."/>
        </authorList>
    </citation>
    <scope>NUCLEOTIDE SEQUENCE [LARGE SCALE GENOMIC DNA]</scope>
    <source>
        <strain evidence="3 4">Bolton</strain>
    </source>
</reference>
<evidence type="ECO:0000313" key="3">
    <source>
        <dbReference type="EMBL" id="TRY56932.1"/>
    </source>
</evidence>
<keyword evidence="1" id="KW-0472">Membrane</keyword>
<dbReference type="EMBL" id="SRMA01027252">
    <property type="protein sequence ID" value="TRY56932.1"/>
    <property type="molecule type" value="Genomic_DNA"/>
</dbReference>